<protein>
    <recommendedName>
        <fullName evidence="2">cysteine--tRNA ligase</fullName>
        <ecNumber evidence="2">6.1.1.16</ecNumber>
    </recommendedName>
    <alternativeName>
        <fullName evidence="10">Cysteinyl-tRNA synthetase</fullName>
    </alternativeName>
</protein>
<evidence type="ECO:0000256" key="1">
    <source>
        <dbReference type="ARBA" id="ARBA00001947"/>
    </source>
</evidence>
<dbReference type="Gene3D" id="3.40.50.620">
    <property type="entry name" value="HUPs"/>
    <property type="match status" value="2"/>
</dbReference>
<name>A0A4Z1PL13_9PEZI</name>
<dbReference type="NCBIfam" id="TIGR00435">
    <property type="entry name" value="cysS"/>
    <property type="match status" value="1"/>
</dbReference>
<comment type="cofactor">
    <cofactor evidence="1">
        <name>Zn(2+)</name>
        <dbReference type="ChEBI" id="CHEBI:29105"/>
    </cofactor>
</comment>
<dbReference type="InterPro" id="IPR024909">
    <property type="entry name" value="Cys-tRNA/MSH_ligase"/>
</dbReference>
<sequence length="804" mass="90112">MASTARSQPPWSAPKAAPGVRLPPLQFYNSLTRQKNNFIPQDPTGKAVTWYACGPTVYDDAHLGHARNYMSTDVIRRILTYYFDFKINFVMNITDVDDKIILRGRQQHLLAKFKQDNTSMSDHVRSETNKAFDAYVSKNLPLVEGVSPVDFDSSSQVAYKRVLEGKALEGDDKPSDKEAKIKMHLKTATSAASALTDTSIALDEFFSKAEDVLLPYLDKLHGSEINAEDHSVFTVLTQKYEKRFFEDMDSLNNLRPDKIVRVTEFGTEIVAYVEQIVKNGFAYATSDGSVYFDIDAFKKAGYPYARLKPESVGDAELIADGEGALSKGSAKKSSGDFALWKSSKPGEPAWPSPWGPGRPGWHIECSVMASAVLGKTMDIHSGGVDLCFPHHDNEMAQAEAFFANGNQWVNYFIHFGHLSISGSKMSKSLKNFTTVREALSRKEWTPRALRMVFLLGSWKDGCEITDRLVKHGAGLEDKITNWFLKAKEFERSSLAATSEASPADRENDALLLEKFSKAEKDLDAALCDSFDTSKALQIISELITDFNSVPTSTLSNETVLVLARWVTRILTIFGLDGNQNPNEVTRIGWAGVDIPKAAQDFVFPLSALRDEVRSQARSKSLSYSAILNKAAEYNPATIQDQDKIKYAEVYSEFRGEVKTLAEKEAPAKDLLALADRLRDLKLWDLDIYLEDRDGLPALVRPVDNTLRTQRAEKENLAQAKIAAKAKREAEEAEKKKAMEEKAKIDPKELFKTDEYSEWNEEGLPTKMKDGKEVTKNQLKKLGKEWEKQKKLHEEWVKGQDSPSK</sequence>
<gene>
    <name evidence="13" type="ORF">E6O75_ATG02236</name>
</gene>
<evidence type="ECO:0000256" key="3">
    <source>
        <dbReference type="ARBA" id="ARBA00022598"/>
    </source>
</evidence>
<keyword evidence="3" id="KW-0436">Ligase</keyword>
<evidence type="ECO:0000256" key="10">
    <source>
        <dbReference type="ARBA" id="ARBA00031499"/>
    </source>
</evidence>
<evidence type="ECO:0000256" key="11">
    <source>
        <dbReference type="SAM" id="Coils"/>
    </source>
</evidence>
<keyword evidence="11" id="KW-0175">Coiled coil</keyword>
<evidence type="ECO:0000313" key="13">
    <source>
        <dbReference type="EMBL" id="TID23062.1"/>
    </source>
</evidence>
<dbReference type="HAMAP" id="MF_00041">
    <property type="entry name" value="Cys_tRNA_synth"/>
    <property type="match status" value="1"/>
</dbReference>
<organism evidence="13 14">
    <name type="scientific">Venturia nashicola</name>
    <dbReference type="NCBI Taxonomy" id="86259"/>
    <lineage>
        <taxon>Eukaryota</taxon>
        <taxon>Fungi</taxon>
        <taxon>Dikarya</taxon>
        <taxon>Ascomycota</taxon>
        <taxon>Pezizomycotina</taxon>
        <taxon>Dothideomycetes</taxon>
        <taxon>Pleosporomycetidae</taxon>
        <taxon>Venturiales</taxon>
        <taxon>Venturiaceae</taxon>
        <taxon>Venturia</taxon>
    </lineage>
</organism>
<dbReference type="InterPro" id="IPR032678">
    <property type="entry name" value="tRNA-synt_1_cat_dom"/>
</dbReference>
<dbReference type="AlphaFoldDB" id="A0A4Z1PL13"/>
<dbReference type="SUPFAM" id="SSF52374">
    <property type="entry name" value="Nucleotidylyl transferase"/>
    <property type="match status" value="1"/>
</dbReference>
<evidence type="ECO:0000256" key="4">
    <source>
        <dbReference type="ARBA" id="ARBA00022723"/>
    </source>
</evidence>
<dbReference type="FunFam" id="3.40.50.620:FF:000186">
    <property type="entry name" value="Putative Cysteinyl-tRNA synthetase"/>
    <property type="match status" value="1"/>
</dbReference>
<dbReference type="CDD" id="cd00672">
    <property type="entry name" value="CysRS_core"/>
    <property type="match status" value="1"/>
</dbReference>
<dbReference type="InterPro" id="IPR009080">
    <property type="entry name" value="tRNAsynth_Ia_anticodon-bd"/>
</dbReference>
<evidence type="ECO:0000313" key="14">
    <source>
        <dbReference type="Proteomes" id="UP000298493"/>
    </source>
</evidence>
<dbReference type="PRINTS" id="PR00983">
    <property type="entry name" value="TRNASYNTHCYS"/>
</dbReference>
<dbReference type="STRING" id="86259.A0A4Z1PL13"/>
<keyword evidence="5" id="KW-0547">Nucleotide-binding</keyword>
<evidence type="ECO:0000256" key="7">
    <source>
        <dbReference type="ARBA" id="ARBA00022840"/>
    </source>
</evidence>
<keyword evidence="9 13" id="KW-0030">Aminoacyl-tRNA synthetase</keyword>
<dbReference type="InterPro" id="IPR014729">
    <property type="entry name" value="Rossmann-like_a/b/a_fold"/>
</dbReference>
<evidence type="ECO:0000256" key="5">
    <source>
        <dbReference type="ARBA" id="ARBA00022741"/>
    </source>
</evidence>
<comment type="caution">
    <text evidence="13">The sequence shown here is derived from an EMBL/GenBank/DDBJ whole genome shotgun (WGS) entry which is preliminary data.</text>
</comment>
<dbReference type="GO" id="GO:0046872">
    <property type="term" value="F:metal ion binding"/>
    <property type="evidence" value="ECO:0007669"/>
    <property type="project" value="UniProtKB-KW"/>
</dbReference>
<dbReference type="PANTHER" id="PTHR10890:SF3">
    <property type="entry name" value="CYSTEINE--TRNA LIGASE, CYTOPLASMIC"/>
    <property type="match status" value="1"/>
</dbReference>
<keyword evidence="6" id="KW-0862">Zinc</keyword>
<evidence type="ECO:0000256" key="2">
    <source>
        <dbReference type="ARBA" id="ARBA00012832"/>
    </source>
</evidence>
<dbReference type="EC" id="6.1.1.16" evidence="2"/>
<keyword evidence="7" id="KW-0067">ATP-binding</keyword>
<keyword evidence="4" id="KW-0479">Metal-binding</keyword>
<dbReference type="SUPFAM" id="SSF47323">
    <property type="entry name" value="Anticodon-binding domain of a subclass of class I aminoacyl-tRNA synthetases"/>
    <property type="match status" value="1"/>
</dbReference>
<dbReference type="GO" id="GO:0005524">
    <property type="term" value="F:ATP binding"/>
    <property type="evidence" value="ECO:0007669"/>
    <property type="project" value="UniProtKB-KW"/>
</dbReference>
<dbReference type="Pfam" id="PF01406">
    <property type="entry name" value="tRNA-synt_1e"/>
    <property type="match status" value="1"/>
</dbReference>
<feature type="coiled-coil region" evidence="11">
    <location>
        <begin position="713"/>
        <end position="742"/>
    </location>
</feature>
<dbReference type="PANTHER" id="PTHR10890">
    <property type="entry name" value="CYSTEINYL-TRNA SYNTHETASE"/>
    <property type="match status" value="1"/>
</dbReference>
<proteinExistence type="inferred from homology"/>
<feature type="domain" description="tRNA synthetases class I catalytic" evidence="12">
    <location>
        <begin position="45"/>
        <end position="470"/>
    </location>
</feature>
<evidence type="ECO:0000259" key="12">
    <source>
        <dbReference type="Pfam" id="PF01406"/>
    </source>
</evidence>
<dbReference type="InterPro" id="IPR015803">
    <property type="entry name" value="Cys-tRNA-ligase"/>
</dbReference>
<dbReference type="GO" id="GO:0006423">
    <property type="term" value="P:cysteinyl-tRNA aminoacylation"/>
    <property type="evidence" value="ECO:0007669"/>
    <property type="project" value="InterPro"/>
</dbReference>
<dbReference type="GO" id="GO:0004817">
    <property type="term" value="F:cysteine-tRNA ligase activity"/>
    <property type="evidence" value="ECO:0007669"/>
    <property type="project" value="UniProtKB-EC"/>
</dbReference>
<accession>A0A4Z1PL13</accession>
<dbReference type="EMBL" id="SNSC02000007">
    <property type="protein sequence ID" value="TID23062.1"/>
    <property type="molecule type" value="Genomic_DNA"/>
</dbReference>
<dbReference type="GO" id="GO:0005737">
    <property type="term" value="C:cytoplasm"/>
    <property type="evidence" value="ECO:0007669"/>
    <property type="project" value="TreeGrafter"/>
</dbReference>
<evidence type="ECO:0000256" key="6">
    <source>
        <dbReference type="ARBA" id="ARBA00022833"/>
    </source>
</evidence>
<evidence type="ECO:0000256" key="9">
    <source>
        <dbReference type="ARBA" id="ARBA00023146"/>
    </source>
</evidence>
<reference evidence="13 14" key="1">
    <citation type="submission" date="2019-04" db="EMBL/GenBank/DDBJ databases">
        <title>High contiguity whole genome sequence and gene annotation resource for two Venturia nashicola isolates.</title>
        <authorList>
            <person name="Prokchorchik M."/>
            <person name="Won K."/>
            <person name="Lee Y."/>
            <person name="Choi E.D."/>
            <person name="Segonzac C."/>
            <person name="Sohn K.H."/>
        </authorList>
    </citation>
    <scope>NUCLEOTIDE SEQUENCE [LARGE SCALE GENOMIC DNA]</scope>
    <source>
        <strain evidence="13 14">PRI2</strain>
    </source>
</reference>
<keyword evidence="8" id="KW-0648">Protein biosynthesis</keyword>
<dbReference type="Proteomes" id="UP000298493">
    <property type="component" value="Unassembled WGS sequence"/>
</dbReference>
<keyword evidence="14" id="KW-1185">Reference proteome</keyword>
<evidence type="ECO:0000256" key="8">
    <source>
        <dbReference type="ARBA" id="ARBA00022917"/>
    </source>
</evidence>